<feature type="transmembrane region" description="Helical" evidence="1">
    <location>
        <begin position="89"/>
        <end position="106"/>
    </location>
</feature>
<keyword evidence="1" id="KW-0472">Membrane</keyword>
<sequence length="211" mass="25011">MYYLCFLFISLSSILYLYRYIKDSTFKKIRFFILYLIFTVLVELVVSFALNKGVDNTNYIYNIYSLIEFNLLFMFYYEVSNDKITKRTIIGSITLFNVTCFTWYLFHNFSFSHFNSFVIVLGAFLMAIILFLSLREILLSDKIVNYKTDIIFWITTGLLLYYLGSIPLMGIYSFMEKGVAFFQIHNIQFVVTILLHSCVIIGLLWSWKKVE</sequence>
<accession>A0A420E2C5</accession>
<keyword evidence="1" id="KW-0812">Transmembrane</keyword>
<name>A0A420E2C5_9FLAO</name>
<organism evidence="2 3">
    <name type="scientific">Tenacibaculum lutimaris</name>
    <dbReference type="NCBI Taxonomy" id="285258"/>
    <lineage>
        <taxon>Bacteria</taxon>
        <taxon>Pseudomonadati</taxon>
        <taxon>Bacteroidota</taxon>
        <taxon>Flavobacteriia</taxon>
        <taxon>Flavobacteriales</taxon>
        <taxon>Flavobacteriaceae</taxon>
        <taxon>Tenacibaculum</taxon>
    </lineage>
</organism>
<dbReference type="EMBL" id="RAQM01000007">
    <property type="protein sequence ID" value="RKF04209.1"/>
    <property type="molecule type" value="Genomic_DNA"/>
</dbReference>
<dbReference type="Proteomes" id="UP000285780">
    <property type="component" value="Unassembled WGS sequence"/>
</dbReference>
<evidence type="ECO:0000313" key="3">
    <source>
        <dbReference type="Proteomes" id="UP000285780"/>
    </source>
</evidence>
<keyword evidence="3" id="KW-1185">Reference proteome</keyword>
<dbReference type="AlphaFoldDB" id="A0A420E2C5"/>
<feature type="transmembrane region" description="Helical" evidence="1">
    <location>
        <begin position="59"/>
        <end position="77"/>
    </location>
</feature>
<protein>
    <submittedName>
        <fullName evidence="2">Uncharacterized protein</fullName>
    </submittedName>
</protein>
<feature type="transmembrane region" description="Helical" evidence="1">
    <location>
        <begin position="6"/>
        <end position="21"/>
    </location>
</feature>
<keyword evidence="1" id="KW-1133">Transmembrane helix</keyword>
<feature type="transmembrane region" description="Helical" evidence="1">
    <location>
        <begin position="187"/>
        <end position="207"/>
    </location>
</feature>
<feature type="transmembrane region" description="Helical" evidence="1">
    <location>
        <begin position="118"/>
        <end position="138"/>
    </location>
</feature>
<feature type="transmembrane region" description="Helical" evidence="1">
    <location>
        <begin position="150"/>
        <end position="175"/>
    </location>
</feature>
<comment type="caution">
    <text evidence="2">The sequence shown here is derived from an EMBL/GenBank/DDBJ whole genome shotgun (WGS) entry which is preliminary data.</text>
</comment>
<proteinExistence type="predicted"/>
<gene>
    <name evidence="2" type="ORF">C8N26_0872</name>
</gene>
<reference evidence="2 3" key="1">
    <citation type="submission" date="2018-09" db="EMBL/GenBank/DDBJ databases">
        <title>Genomic Encyclopedia of Archaeal and Bacterial Type Strains, Phase II (KMG-II): from individual species to whole genera.</title>
        <authorList>
            <person name="Goeker M."/>
        </authorList>
    </citation>
    <scope>NUCLEOTIDE SEQUENCE [LARGE SCALE GENOMIC DNA]</scope>
    <source>
        <strain evidence="2 3">DSM 16505</strain>
    </source>
</reference>
<evidence type="ECO:0000256" key="1">
    <source>
        <dbReference type="SAM" id="Phobius"/>
    </source>
</evidence>
<evidence type="ECO:0000313" key="2">
    <source>
        <dbReference type="EMBL" id="RKF04209.1"/>
    </source>
</evidence>
<feature type="transmembrane region" description="Helical" evidence="1">
    <location>
        <begin position="33"/>
        <end position="53"/>
    </location>
</feature>